<dbReference type="EMBL" id="CP043930">
    <property type="protein sequence ID" value="QGQ25938.1"/>
    <property type="molecule type" value="Genomic_DNA"/>
</dbReference>
<dbReference type="NCBIfam" id="NF041647">
    <property type="entry name" value="ABC_perm_CPBP"/>
    <property type="match status" value="1"/>
</dbReference>
<dbReference type="InterPro" id="IPR003675">
    <property type="entry name" value="Rce1/LyrA-like_dom"/>
</dbReference>
<keyword evidence="1" id="KW-0472">Membrane</keyword>
<reference evidence="3 4" key="1">
    <citation type="submission" date="2019-09" db="EMBL/GenBank/DDBJ databases">
        <title>Gimesia benthica sp. nov., a novel bacterium isolated from deep-sea water of the Northwest Indian Ocean.</title>
        <authorList>
            <person name="Dai X."/>
        </authorList>
    </citation>
    <scope>NUCLEOTIDE SEQUENCE [LARGE SCALE GENOMIC DNA]</scope>
    <source>
        <strain evidence="3 4">E7</strain>
    </source>
</reference>
<feature type="transmembrane region" description="Helical" evidence="1">
    <location>
        <begin position="272"/>
        <end position="293"/>
    </location>
</feature>
<dbReference type="AlphaFoldDB" id="A0A6I6AI43"/>
<keyword evidence="1" id="KW-0812">Transmembrane</keyword>
<feature type="transmembrane region" description="Helical" evidence="1">
    <location>
        <begin position="738"/>
        <end position="757"/>
    </location>
</feature>
<dbReference type="Pfam" id="PF12679">
    <property type="entry name" value="ABC2_membrane_2"/>
    <property type="match status" value="1"/>
</dbReference>
<dbReference type="PANTHER" id="PTHR43471:SF3">
    <property type="entry name" value="ABC TRANSPORTER PERMEASE PROTEIN NATB"/>
    <property type="match status" value="1"/>
</dbReference>
<keyword evidence="3" id="KW-0378">Hydrolase</keyword>
<evidence type="ECO:0000256" key="1">
    <source>
        <dbReference type="SAM" id="Phobius"/>
    </source>
</evidence>
<organism evidence="3 4">
    <name type="scientific">Gimesia benthica</name>
    <dbReference type="NCBI Taxonomy" id="2608982"/>
    <lineage>
        <taxon>Bacteria</taxon>
        <taxon>Pseudomonadati</taxon>
        <taxon>Planctomycetota</taxon>
        <taxon>Planctomycetia</taxon>
        <taxon>Planctomycetales</taxon>
        <taxon>Planctomycetaceae</taxon>
        <taxon>Gimesia</taxon>
    </lineage>
</organism>
<feature type="transmembrane region" description="Helical" evidence="1">
    <location>
        <begin position="397"/>
        <end position="415"/>
    </location>
</feature>
<keyword evidence="3" id="KW-0482">Metalloprotease</keyword>
<feature type="transmembrane region" description="Helical" evidence="1">
    <location>
        <begin position="650"/>
        <end position="670"/>
    </location>
</feature>
<dbReference type="GO" id="GO:0004175">
    <property type="term" value="F:endopeptidase activity"/>
    <property type="evidence" value="ECO:0007669"/>
    <property type="project" value="UniProtKB-ARBA"/>
</dbReference>
<evidence type="ECO:0000259" key="2">
    <source>
        <dbReference type="Pfam" id="PF02517"/>
    </source>
</evidence>
<feature type="transmembrane region" description="Helical" evidence="1">
    <location>
        <begin position="499"/>
        <end position="521"/>
    </location>
</feature>
<gene>
    <name evidence="3" type="ORF">F1728_26145</name>
</gene>
<feature type="transmembrane region" description="Helical" evidence="1">
    <location>
        <begin position="574"/>
        <end position="595"/>
    </location>
</feature>
<keyword evidence="3" id="KW-0645">Protease</keyword>
<evidence type="ECO:0000313" key="3">
    <source>
        <dbReference type="EMBL" id="QGQ25938.1"/>
    </source>
</evidence>
<feature type="transmembrane region" description="Helical" evidence="1">
    <location>
        <begin position="616"/>
        <end position="638"/>
    </location>
</feature>
<dbReference type="GO" id="GO:0080120">
    <property type="term" value="P:CAAX-box protein maturation"/>
    <property type="evidence" value="ECO:0007669"/>
    <property type="project" value="UniProtKB-ARBA"/>
</dbReference>
<feature type="transmembrane region" description="Helical" evidence="1">
    <location>
        <begin position="363"/>
        <end position="385"/>
    </location>
</feature>
<sequence length="777" mass="86873">MHFLSDINPDLPATAGCACDKIENSRRGTGGTALMVSPYDQDSDHRIYTPTTGFRFSGLLKKELREILRDRRTVITLILMPLLVYPLLGLLLQKFFLSQMSQLSKVEYRIILPNESEGQLFRALLTKGNRLLATNPGMSPVEQKSADDEQPLARFQRVDPVIKFLIADSTGENQNISKLVRDGLVDVGVRYIPIDTAQADQADERHSGRFQITYGAQSPHSRRAAEYVEKRLQAVRWNYRDQMLTEMGKSDTVPFIATFEPVKSEMRQGASLVTFVPMILLLMTMTGAVYPAIDLTAGERERGTLETLMAAPLPRMWILCSKFFAVLAVATLTAIVNMVAMLATAYANGLEGMLFGEGLTPVVLMQILLLLLIFAGFFSAVLLCITSFARSFKEAQAYLIPLMLISMAPGVIGLVPDLKMTLLWAVIPLANIVLLSRDFLLHQAQPTLFFVSVFSTVFYGVVALSLAARIFGTDTILYQSEASWSDFFKRSTKTHAAPALNNAVLCLAVLFPVFILSAAFISRLQELSMAMRLLASGTLTFCLFLLIPLLFAWLGGVNLKSGFRWNRPRPLACVGAVLLGFTLWPMAYEIEIFALTDYRIEVLTKLFDSMKLELELVPLWIKLISLAVLPAICEELFFRGYLLSGLLNRFSSTKSIFISAFLFALFHVIVRDSLFIERFFPSFFMGISLGYVNVLSRSVIPGILLHMLHNGLLITFASYQHYFSQWDMNLQDQKHLPLFWLIVSLCSIVVGFALIYFSSRSQKTDESLVSVTPPRAG</sequence>
<accession>A0A6I6AI43</accession>
<dbReference type="KEGG" id="gim:F1728_26145"/>
<keyword evidence="4" id="KW-1185">Reference proteome</keyword>
<feature type="transmembrane region" description="Helical" evidence="1">
    <location>
        <begin position="447"/>
        <end position="471"/>
    </location>
</feature>
<dbReference type="GO" id="GO:0006508">
    <property type="term" value="P:proteolysis"/>
    <property type="evidence" value="ECO:0007669"/>
    <property type="project" value="UniProtKB-KW"/>
</dbReference>
<name>A0A6I6AI43_9PLAN</name>
<dbReference type="GO" id="GO:0008237">
    <property type="term" value="F:metallopeptidase activity"/>
    <property type="evidence" value="ECO:0007669"/>
    <property type="project" value="UniProtKB-KW"/>
</dbReference>
<dbReference type="GO" id="GO:0005886">
    <property type="term" value="C:plasma membrane"/>
    <property type="evidence" value="ECO:0007669"/>
    <property type="project" value="UniProtKB-SubCell"/>
</dbReference>
<dbReference type="PANTHER" id="PTHR43471">
    <property type="entry name" value="ABC TRANSPORTER PERMEASE"/>
    <property type="match status" value="1"/>
</dbReference>
<dbReference type="Proteomes" id="UP000427281">
    <property type="component" value="Chromosome"/>
</dbReference>
<evidence type="ECO:0000313" key="4">
    <source>
        <dbReference type="Proteomes" id="UP000427281"/>
    </source>
</evidence>
<dbReference type="Pfam" id="PF02517">
    <property type="entry name" value="Rce1-like"/>
    <property type="match status" value="1"/>
</dbReference>
<feature type="transmembrane region" description="Helical" evidence="1">
    <location>
        <begin position="533"/>
        <end position="554"/>
    </location>
</feature>
<keyword evidence="1" id="KW-1133">Transmembrane helix</keyword>
<feature type="domain" description="CAAX prenyl protease 2/Lysostaphin resistance protein A-like" evidence="2">
    <location>
        <begin position="619"/>
        <end position="711"/>
    </location>
</feature>
<feature type="transmembrane region" description="Helical" evidence="1">
    <location>
        <begin position="323"/>
        <end position="343"/>
    </location>
</feature>
<dbReference type="GO" id="GO:0140359">
    <property type="term" value="F:ABC-type transporter activity"/>
    <property type="evidence" value="ECO:0007669"/>
    <property type="project" value="InterPro"/>
</dbReference>
<feature type="transmembrane region" description="Helical" evidence="1">
    <location>
        <begin position="74"/>
        <end position="92"/>
    </location>
</feature>
<protein>
    <submittedName>
        <fullName evidence="3">CPBP family intramembrane metalloprotease</fullName>
    </submittedName>
</protein>
<proteinExistence type="predicted"/>